<evidence type="ECO:0000313" key="1">
    <source>
        <dbReference type="EMBL" id="NMN02357.1"/>
    </source>
</evidence>
<proteinExistence type="predicted"/>
<dbReference type="EMBL" id="JAAIIJ010000018">
    <property type="protein sequence ID" value="NMN02357.1"/>
    <property type="molecule type" value="Genomic_DNA"/>
</dbReference>
<dbReference type="Proteomes" id="UP000553756">
    <property type="component" value="Unassembled WGS sequence"/>
</dbReference>
<comment type="caution">
    <text evidence="1">The sequence shown here is derived from an EMBL/GenBank/DDBJ whole genome shotgun (WGS) entry which is preliminary data.</text>
</comment>
<evidence type="ECO:0000313" key="2">
    <source>
        <dbReference type="Proteomes" id="UP000553756"/>
    </source>
</evidence>
<organism evidence="1 2">
    <name type="scientific">Bifidobacterium panos</name>
    <dbReference type="NCBI Taxonomy" id="2675321"/>
    <lineage>
        <taxon>Bacteria</taxon>
        <taxon>Bacillati</taxon>
        <taxon>Actinomycetota</taxon>
        <taxon>Actinomycetes</taxon>
        <taxon>Bifidobacteriales</taxon>
        <taxon>Bifidobacteriaceae</taxon>
        <taxon>Bifidobacterium</taxon>
    </lineage>
</organism>
<sequence>MMFAASQPRTTLQDGTVTQQARTLKASASGTGVDISVGLEAARTLAITLSFTDAARLASWLTNELEKLTEGMV</sequence>
<keyword evidence="2" id="KW-1185">Reference proteome</keyword>
<reference evidence="1 2" key="1">
    <citation type="submission" date="2020-02" db="EMBL/GenBank/DDBJ databases">
        <title>Characterization of phylogenetic diversity of novel bifidobacterial species isolated in Czech ZOOs.</title>
        <authorList>
            <person name="Lugli G.A."/>
            <person name="Vera N.B."/>
            <person name="Ventura M."/>
        </authorList>
    </citation>
    <scope>NUCLEOTIDE SEQUENCE [LARGE SCALE GENOMIC DNA]</scope>
    <source>
        <strain evidence="1 2">DSM 109963</strain>
    </source>
</reference>
<accession>A0ABX1SYW5</accession>
<gene>
    <name evidence="1" type="ORF">G1C94_0979</name>
</gene>
<protein>
    <submittedName>
        <fullName evidence="1">Uncharacterized protein</fullName>
    </submittedName>
</protein>
<name>A0ABX1SYW5_9BIFI</name>